<dbReference type="Proteomes" id="UP000324222">
    <property type="component" value="Unassembled WGS sequence"/>
</dbReference>
<evidence type="ECO:0000313" key="1">
    <source>
        <dbReference type="EMBL" id="MPC76219.1"/>
    </source>
</evidence>
<gene>
    <name evidence="1" type="ORF">E2C01_070626</name>
</gene>
<dbReference type="AlphaFoldDB" id="A0A5B7I2S5"/>
<organism evidence="1 2">
    <name type="scientific">Portunus trituberculatus</name>
    <name type="common">Swimming crab</name>
    <name type="synonym">Neptunus trituberculatus</name>
    <dbReference type="NCBI Taxonomy" id="210409"/>
    <lineage>
        <taxon>Eukaryota</taxon>
        <taxon>Metazoa</taxon>
        <taxon>Ecdysozoa</taxon>
        <taxon>Arthropoda</taxon>
        <taxon>Crustacea</taxon>
        <taxon>Multicrustacea</taxon>
        <taxon>Malacostraca</taxon>
        <taxon>Eumalacostraca</taxon>
        <taxon>Eucarida</taxon>
        <taxon>Decapoda</taxon>
        <taxon>Pleocyemata</taxon>
        <taxon>Brachyura</taxon>
        <taxon>Eubrachyura</taxon>
        <taxon>Portunoidea</taxon>
        <taxon>Portunidae</taxon>
        <taxon>Portuninae</taxon>
        <taxon>Portunus</taxon>
    </lineage>
</organism>
<proteinExistence type="predicted"/>
<keyword evidence="2" id="KW-1185">Reference proteome</keyword>
<name>A0A5B7I2S5_PORTR</name>
<dbReference type="EMBL" id="VSRR010042872">
    <property type="protein sequence ID" value="MPC76219.1"/>
    <property type="molecule type" value="Genomic_DNA"/>
</dbReference>
<reference evidence="1 2" key="1">
    <citation type="submission" date="2019-05" db="EMBL/GenBank/DDBJ databases">
        <title>Another draft genome of Portunus trituberculatus and its Hox gene families provides insights of decapod evolution.</title>
        <authorList>
            <person name="Jeong J.-H."/>
            <person name="Song I."/>
            <person name="Kim S."/>
            <person name="Choi T."/>
            <person name="Kim D."/>
            <person name="Ryu S."/>
            <person name="Kim W."/>
        </authorList>
    </citation>
    <scope>NUCLEOTIDE SEQUENCE [LARGE SCALE GENOMIC DNA]</scope>
    <source>
        <tissue evidence="1">Muscle</tissue>
    </source>
</reference>
<evidence type="ECO:0000313" key="2">
    <source>
        <dbReference type="Proteomes" id="UP000324222"/>
    </source>
</evidence>
<comment type="caution">
    <text evidence="1">The sequence shown here is derived from an EMBL/GenBank/DDBJ whole genome shotgun (WGS) entry which is preliminary data.</text>
</comment>
<accession>A0A5B7I2S5</accession>
<sequence>MHNFRVKLVDEEEANEGKISSVCGGVPPLVFTPILSSTPPLSLHPGHRYAPDPSYLSSLSLTSARVLSPVQGPISLNH</sequence>
<protein>
    <submittedName>
        <fullName evidence="1">Uncharacterized protein</fullName>
    </submittedName>
</protein>